<dbReference type="GO" id="GO:0016020">
    <property type="term" value="C:membrane"/>
    <property type="evidence" value="ECO:0000318"/>
    <property type="project" value="GO_Central"/>
</dbReference>
<keyword evidence="1" id="KW-1133">Transmembrane helix</keyword>
<keyword evidence="4" id="KW-1185">Reference proteome</keyword>
<dbReference type="EnsemblPlants" id="AES74799">
    <property type="protein sequence ID" value="AES74799"/>
    <property type="gene ID" value="MTR_6g013250"/>
</dbReference>
<gene>
    <name evidence="2" type="ordered locus">MTR_6g013250</name>
</gene>
<evidence type="ECO:0000313" key="4">
    <source>
        <dbReference type="Proteomes" id="UP000002051"/>
    </source>
</evidence>
<feature type="transmembrane region" description="Helical" evidence="1">
    <location>
        <begin position="217"/>
        <end position="242"/>
    </location>
</feature>
<dbReference type="HOGENOM" id="CLU_819823_0_0_1"/>
<dbReference type="GO" id="GO:0015179">
    <property type="term" value="F:L-amino acid transmembrane transporter activity"/>
    <property type="evidence" value="ECO:0000318"/>
    <property type="project" value="GO_Central"/>
</dbReference>
<dbReference type="Proteomes" id="UP000002051">
    <property type="component" value="Chromosome 6"/>
</dbReference>
<dbReference type="GO" id="GO:0003333">
    <property type="term" value="P:amino acid transmembrane transport"/>
    <property type="evidence" value="ECO:0000318"/>
    <property type="project" value="GO_Central"/>
</dbReference>
<dbReference type="PaxDb" id="3880-AES74799"/>
<dbReference type="EMBL" id="CM001222">
    <property type="protein sequence ID" value="AES74799.1"/>
    <property type="molecule type" value="Genomic_DNA"/>
</dbReference>
<reference evidence="3" key="3">
    <citation type="submission" date="2015-04" db="UniProtKB">
        <authorList>
            <consortium name="EnsemblPlants"/>
        </authorList>
    </citation>
    <scope>IDENTIFICATION</scope>
    <source>
        <strain evidence="3">cv. Jemalong A17</strain>
    </source>
</reference>
<evidence type="ECO:0000313" key="2">
    <source>
        <dbReference type="EMBL" id="AES74799.1"/>
    </source>
</evidence>
<evidence type="ECO:0000256" key="1">
    <source>
        <dbReference type="SAM" id="Phobius"/>
    </source>
</evidence>
<proteinExistence type="predicted"/>
<protein>
    <submittedName>
        <fullName evidence="2">Transmembrane protein, putative</fullName>
    </submittedName>
</protein>
<evidence type="ECO:0000313" key="3">
    <source>
        <dbReference type="EnsemblPlants" id="AES74799"/>
    </source>
</evidence>
<reference evidence="2 4" key="1">
    <citation type="journal article" date="2011" name="Nature">
        <title>The Medicago genome provides insight into the evolution of rhizobial symbioses.</title>
        <authorList>
            <person name="Young N.D."/>
            <person name="Debelle F."/>
            <person name="Oldroyd G.E."/>
            <person name="Geurts R."/>
            <person name="Cannon S.B."/>
            <person name="Udvardi M.K."/>
            <person name="Benedito V.A."/>
            <person name="Mayer K.F."/>
            <person name="Gouzy J."/>
            <person name="Schoof H."/>
            <person name="Van de Peer Y."/>
            <person name="Proost S."/>
            <person name="Cook D.R."/>
            <person name="Meyers B.C."/>
            <person name="Spannagl M."/>
            <person name="Cheung F."/>
            <person name="De Mita S."/>
            <person name="Krishnakumar V."/>
            <person name="Gundlach H."/>
            <person name="Zhou S."/>
            <person name="Mudge J."/>
            <person name="Bharti A.K."/>
            <person name="Murray J.D."/>
            <person name="Naoumkina M.A."/>
            <person name="Rosen B."/>
            <person name="Silverstein K.A."/>
            <person name="Tang H."/>
            <person name="Rombauts S."/>
            <person name="Zhao P.X."/>
            <person name="Zhou P."/>
            <person name="Barbe V."/>
            <person name="Bardou P."/>
            <person name="Bechner M."/>
            <person name="Bellec A."/>
            <person name="Berger A."/>
            <person name="Berges H."/>
            <person name="Bidwell S."/>
            <person name="Bisseling T."/>
            <person name="Choisne N."/>
            <person name="Couloux A."/>
            <person name="Denny R."/>
            <person name="Deshpande S."/>
            <person name="Dai X."/>
            <person name="Doyle J.J."/>
            <person name="Dudez A.M."/>
            <person name="Farmer A.D."/>
            <person name="Fouteau S."/>
            <person name="Franken C."/>
            <person name="Gibelin C."/>
            <person name="Gish J."/>
            <person name="Goldstein S."/>
            <person name="Gonzalez A.J."/>
            <person name="Green P.J."/>
            <person name="Hallab A."/>
            <person name="Hartog M."/>
            <person name="Hua A."/>
            <person name="Humphray S.J."/>
            <person name="Jeong D.H."/>
            <person name="Jing Y."/>
            <person name="Jocker A."/>
            <person name="Kenton S.M."/>
            <person name="Kim D.J."/>
            <person name="Klee K."/>
            <person name="Lai H."/>
            <person name="Lang C."/>
            <person name="Lin S."/>
            <person name="Macmil S.L."/>
            <person name="Magdelenat G."/>
            <person name="Matthews L."/>
            <person name="McCorrison J."/>
            <person name="Monaghan E.L."/>
            <person name="Mun J.H."/>
            <person name="Najar F.Z."/>
            <person name="Nicholson C."/>
            <person name="Noirot C."/>
            <person name="O'Bleness M."/>
            <person name="Paule C.R."/>
            <person name="Poulain J."/>
            <person name="Prion F."/>
            <person name="Qin B."/>
            <person name="Qu C."/>
            <person name="Retzel E.F."/>
            <person name="Riddle C."/>
            <person name="Sallet E."/>
            <person name="Samain S."/>
            <person name="Samson N."/>
            <person name="Sanders I."/>
            <person name="Saurat O."/>
            <person name="Scarpelli C."/>
            <person name="Schiex T."/>
            <person name="Segurens B."/>
            <person name="Severin A.J."/>
            <person name="Sherrier D.J."/>
            <person name="Shi R."/>
            <person name="Sims S."/>
            <person name="Singer S.R."/>
            <person name="Sinharoy S."/>
            <person name="Sterck L."/>
            <person name="Viollet A."/>
            <person name="Wang B.B."/>
            <person name="Wang K."/>
            <person name="Wang M."/>
            <person name="Wang X."/>
            <person name="Warfsmann J."/>
            <person name="Weissenbach J."/>
            <person name="White D.D."/>
            <person name="White J.D."/>
            <person name="Wiley G.B."/>
            <person name="Wincker P."/>
            <person name="Xing Y."/>
            <person name="Yang L."/>
            <person name="Yao Z."/>
            <person name="Ying F."/>
            <person name="Zhai J."/>
            <person name="Zhou L."/>
            <person name="Zuber A."/>
            <person name="Denarie J."/>
            <person name="Dixon R.A."/>
            <person name="May G.D."/>
            <person name="Schwartz D.C."/>
            <person name="Rogers J."/>
            <person name="Quetier F."/>
            <person name="Town C.D."/>
            <person name="Roe B.A."/>
        </authorList>
    </citation>
    <scope>NUCLEOTIDE SEQUENCE [LARGE SCALE GENOMIC DNA]</scope>
    <source>
        <strain evidence="2">A17</strain>
        <strain evidence="3 4">cv. Jemalong A17</strain>
    </source>
</reference>
<keyword evidence="1 2" id="KW-0812">Transmembrane</keyword>
<keyword evidence="1" id="KW-0472">Membrane</keyword>
<sequence length="339" mass="37625">MVAMHRINHHHAAVYTFYLMFVFPVIINMGKSGETHGRKTRENAHFRGATSEVGRWASTHRASTALLAPWTGHHACCYVFGCVGVNCKRRCTLAYDVLLASRGDCLDVVGVGLGIGQTGLQGPTVWPALAWPGLDCLVDRPRLRPGSGLSKPGMAWPIPTPKEVGLYKLVSESWSVLSGLELGEISCLNATCTEVLSILVVLFRSFKTMNLKTFTNIFPPLLLCSILYILTVLFGFIIFGGLIHNDVLANFDIDPDIPYRNLLYIVVSAKSSSKFDFLSFWRIKRNRESTYAFHVVIDNINLGAMQVMIKLKDYNGEQCVLHTIEVNGAHIVRHCNPST</sequence>
<accession>G7KLD6</accession>
<feature type="transmembrane region" description="Helical" evidence="1">
    <location>
        <begin position="12"/>
        <end position="30"/>
    </location>
</feature>
<organism evidence="2 4">
    <name type="scientific">Medicago truncatula</name>
    <name type="common">Barrel medic</name>
    <name type="synonym">Medicago tribuloides</name>
    <dbReference type="NCBI Taxonomy" id="3880"/>
    <lineage>
        <taxon>Eukaryota</taxon>
        <taxon>Viridiplantae</taxon>
        <taxon>Streptophyta</taxon>
        <taxon>Embryophyta</taxon>
        <taxon>Tracheophyta</taxon>
        <taxon>Spermatophyta</taxon>
        <taxon>Magnoliopsida</taxon>
        <taxon>eudicotyledons</taxon>
        <taxon>Gunneridae</taxon>
        <taxon>Pentapetalae</taxon>
        <taxon>rosids</taxon>
        <taxon>fabids</taxon>
        <taxon>Fabales</taxon>
        <taxon>Fabaceae</taxon>
        <taxon>Papilionoideae</taxon>
        <taxon>50 kb inversion clade</taxon>
        <taxon>NPAAA clade</taxon>
        <taxon>Hologalegina</taxon>
        <taxon>IRL clade</taxon>
        <taxon>Trifolieae</taxon>
        <taxon>Medicago</taxon>
    </lineage>
</organism>
<reference evidence="2 4" key="2">
    <citation type="journal article" date="2014" name="BMC Genomics">
        <title>An improved genome release (version Mt4.0) for the model legume Medicago truncatula.</title>
        <authorList>
            <person name="Tang H."/>
            <person name="Krishnakumar V."/>
            <person name="Bidwell S."/>
            <person name="Rosen B."/>
            <person name="Chan A."/>
            <person name="Zhou S."/>
            <person name="Gentzbittel L."/>
            <person name="Childs K.L."/>
            <person name="Yandell M."/>
            <person name="Gundlach H."/>
            <person name="Mayer K.F."/>
            <person name="Schwartz D.C."/>
            <person name="Town C.D."/>
        </authorList>
    </citation>
    <scope>GENOME REANNOTATION</scope>
    <source>
        <strain evidence="3 4">cv. Jemalong A17</strain>
    </source>
</reference>
<dbReference type="AlphaFoldDB" id="G7KLD6"/>
<name>G7KLD6_MEDTR</name>
<dbReference type="STRING" id="3880.G7KLD6"/>